<evidence type="ECO:0000313" key="1">
    <source>
        <dbReference type="EMBL" id="VAH74400.1"/>
    </source>
</evidence>
<dbReference type="Proteomes" id="UP000324705">
    <property type="component" value="Chromosome 3B"/>
</dbReference>
<dbReference type="Gramene" id="TRITD3Bv1G058980.1">
    <property type="protein sequence ID" value="TRITD3Bv1G058980.1"/>
    <property type="gene ID" value="TRITD3Bv1G058980"/>
</dbReference>
<gene>
    <name evidence="1" type="ORF">TRITD_3Bv1G058980</name>
</gene>
<dbReference type="EMBL" id="LT934116">
    <property type="protein sequence ID" value="VAH74400.1"/>
    <property type="molecule type" value="Genomic_DNA"/>
</dbReference>
<organism evidence="1 2">
    <name type="scientific">Triticum turgidum subsp. durum</name>
    <name type="common">Durum wheat</name>
    <name type="synonym">Triticum durum</name>
    <dbReference type="NCBI Taxonomy" id="4567"/>
    <lineage>
        <taxon>Eukaryota</taxon>
        <taxon>Viridiplantae</taxon>
        <taxon>Streptophyta</taxon>
        <taxon>Embryophyta</taxon>
        <taxon>Tracheophyta</taxon>
        <taxon>Spermatophyta</taxon>
        <taxon>Magnoliopsida</taxon>
        <taxon>Liliopsida</taxon>
        <taxon>Poales</taxon>
        <taxon>Poaceae</taxon>
        <taxon>BOP clade</taxon>
        <taxon>Pooideae</taxon>
        <taxon>Triticodae</taxon>
        <taxon>Triticeae</taxon>
        <taxon>Triticinae</taxon>
        <taxon>Triticum</taxon>
    </lineage>
</organism>
<reference evidence="1 2" key="1">
    <citation type="submission" date="2017-09" db="EMBL/GenBank/DDBJ databases">
        <authorList>
            <consortium name="International Durum Wheat Genome Sequencing Consortium (IDWGSC)"/>
            <person name="Milanesi L."/>
        </authorList>
    </citation>
    <scope>NUCLEOTIDE SEQUENCE [LARGE SCALE GENOMIC DNA]</scope>
    <source>
        <strain evidence="2">cv. Svevo</strain>
    </source>
</reference>
<dbReference type="OMA" id="HREWMLP"/>
<accession>A0A9R1RZ84</accession>
<sequence length="294" mass="33732">MFFWYILQNSLIQSVGGWMSKQRRQGEEDEANYYHDRSGNKEKSLYLVLDDWHKGFTIRKIDADSPDLSASPVLQLVSPERGRAMKFAALGGYIIATSNIHAGTLFYDTDTAGLALGPPVPDALLCGSNTFPTSGAGDTLFAFAFHFMEWHVSFEAMAKPPPTEDDDLLPTDWSWRSMPTPFTKDEMIFSYAMHPDGRTIFVSSWSRAVCGTYSVDTRSCKWRRHREWMLPFRGRGYFDAELDAWVGLHEDVYVCSCQVASRSSGTTQQLEWKMADELRMWIPWHQLEFRLCRM</sequence>
<keyword evidence="2" id="KW-1185">Reference proteome</keyword>
<dbReference type="InterPro" id="IPR012871">
    <property type="entry name" value="DUF1668_ORYSA"/>
</dbReference>
<evidence type="ECO:0000313" key="2">
    <source>
        <dbReference type="Proteomes" id="UP000324705"/>
    </source>
</evidence>
<dbReference type="PANTHER" id="PTHR33085:SF104">
    <property type="entry name" value="DUF1618 DOMAIN-CONTAINING PROTEIN"/>
    <property type="match status" value="1"/>
</dbReference>
<dbReference type="Pfam" id="PF07893">
    <property type="entry name" value="DUF1668"/>
    <property type="match status" value="1"/>
</dbReference>
<name>A0A9R1RZ84_TRITD</name>
<dbReference type="AlphaFoldDB" id="A0A9R1RZ84"/>
<protein>
    <submittedName>
        <fullName evidence="1">Uncharacterized protein</fullName>
    </submittedName>
</protein>
<proteinExistence type="predicted"/>
<dbReference type="PANTHER" id="PTHR33085">
    <property type="entry name" value="OS12G0113100 PROTEIN-RELATED"/>
    <property type="match status" value="1"/>
</dbReference>